<dbReference type="AlphaFoldDB" id="A0A2C6DR93"/>
<name>A0A2C6DR93_9GAMM</name>
<dbReference type="NCBIfam" id="TIGR02722">
    <property type="entry name" value="lp"/>
    <property type="match status" value="1"/>
</dbReference>
<keyword evidence="4" id="KW-1185">Reference proteome</keyword>
<organism evidence="3 4">
    <name type="scientific">Budvicia aquatica</name>
    <dbReference type="NCBI Taxonomy" id="82979"/>
    <lineage>
        <taxon>Bacteria</taxon>
        <taxon>Pseudomonadati</taxon>
        <taxon>Pseudomonadota</taxon>
        <taxon>Gammaproteobacteria</taxon>
        <taxon>Enterobacterales</taxon>
        <taxon>Budviciaceae</taxon>
        <taxon>Budvicia</taxon>
    </lineage>
</organism>
<dbReference type="GO" id="GO:0009252">
    <property type="term" value="P:peptidoglycan biosynthetic process"/>
    <property type="evidence" value="ECO:0007669"/>
    <property type="project" value="TreeGrafter"/>
</dbReference>
<dbReference type="STRING" id="1111728.GCA_000427805_01555"/>
<sequence length="189" mass="20039">MKKLLFVVLASMLLAGCPGTAPKPQKPPVAVNPPPIDVVPIPPIQPPPQQAPDPINWMASIEPLVAKMVSSSPDANNGIILLDQVKNNTSGRVETADATSALKETLLSTNRFSLVPDSKLIEGRQALGLQGDDSLISRSKAIGLARYLGAKYIIYASANGNPGMPEIMIQLLQAQTGEILWTGTGNVQR</sequence>
<dbReference type="GO" id="GO:0030234">
    <property type="term" value="F:enzyme regulator activity"/>
    <property type="evidence" value="ECO:0007669"/>
    <property type="project" value="TreeGrafter"/>
</dbReference>
<dbReference type="EMBL" id="PDDX01000001">
    <property type="protein sequence ID" value="PHI31223.1"/>
    <property type="molecule type" value="Genomic_DNA"/>
</dbReference>
<feature type="signal peptide" evidence="2">
    <location>
        <begin position="1"/>
        <end position="20"/>
    </location>
</feature>
<dbReference type="Proteomes" id="UP000224974">
    <property type="component" value="Unassembled WGS sequence"/>
</dbReference>
<dbReference type="OrthoDB" id="6466283at2"/>
<keyword evidence="2" id="KW-0732">Signal</keyword>
<gene>
    <name evidence="3" type="ORF">CRN84_18690</name>
</gene>
<dbReference type="GO" id="GO:0031241">
    <property type="term" value="C:periplasmic side of cell outer membrane"/>
    <property type="evidence" value="ECO:0007669"/>
    <property type="project" value="TreeGrafter"/>
</dbReference>
<dbReference type="Gene3D" id="3.40.50.10610">
    <property type="entry name" value="ABC-type transport auxiliary lipoprotein component"/>
    <property type="match status" value="1"/>
</dbReference>
<evidence type="ECO:0000256" key="1">
    <source>
        <dbReference type="NCBIfam" id="TIGR02722"/>
    </source>
</evidence>
<dbReference type="Pfam" id="PF13036">
    <property type="entry name" value="LpoB"/>
    <property type="match status" value="1"/>
</dbReference>
<evidence type="ECO:0000313" key="4">
    <source>
        <dbReference type="Proteomes" id="UP000224974"/>
    </source>
</evidence>
<dbReference type="PANTHER" id="PTHR40593:SF1">
    <property type="entry name" value="PENICILLIN-BINDING PROTEIN ACTIVATOR LPOB"/>
    <property type="match status" value="1"/>
</dbReference>
<dbReference type="RefSeq" id="WP_029094564.1">
    <property type="nucleotide sequence ID" value="NZ_PDDX01000001.1"/>
</dbReference>
<dbReference type="InterPro" id="IPR014094">
    <property type="entry name" value="LpoB"/>
</dbReference>
<accession>A0A2C6DR93</accession>
<feature type="chain" id="PRO_5013107060" description="Penicillin-binding protein activator LpoB" evidence="2">
    <location>
        <begin position="21"/>
        <end position="189"/>
    </location>
</feature>
<dbReference type="PANTHER" id="PTHR40593">
    <property type="entry name" value="PENICILLIN-BINDING PROTEIN ACTIVATOR LPOB"/>
    <property type="match status" value="1"/>
</dbReference>
<protein>
    <recommendedName>
        <fullName evidence="1">Penicillin-binding protein activator LpoB</fullName>
    </recommendedName>
</protein>
<proteinExistence type="predicted"/>
<comment type="caution">
    <text evidence="3">The sequence shown here is derived from an EMBL/GenBank/DDBJ whole genome shotgun (WGS) entry which is preliminary data.</text>
</comment>
<reference evidence="4" key="1">
    <citation type="submission" date="2017-09" db="EMBL/GenBank/DDBJ databases">
        <title>FDA dAtabase for Regulatory Grade micrObial Sequences (FDA-ARGOS): Supporting development and validation of Infectious Disease Dx tests.</title>
        <authorList>
            <person name="Minogue T."/>
            <person name="Wolcott M."/>
            <person name="Wasieloski L."/>
            <person name="Aguilar W."/>
            <person name="Moore D."/>
            <person name="Tallon L."/>
            <person name="Sadzewicz L."/>
            <person name="Ott S."/>
            <person name="Zhao X."/>
            <person name="Nagaraj S."/>
            <person name="Vavikolanu K."/>
            <person name="Aluvathingal J."/>
            <person name="Nadendla S."/>
            <person name="Sichtig H."/>
        </authorList>
    </citation>
    <scope>NUCLEOTIDE SEQUENCE [LARGE SCALE GENOMIC DNA]</scope>
    <source>
        <strain evidence="4">FDAARGOS_387</strain>
    </source>
</reference>
<evidence type="ECO:0000256" key="2">
    <source>
        <dbReference type="SAM" id="SignalP"/>
    </source>
</evidence>
<evidence type="ECO:0000313" key="3">
    <source>
        <dbReference type="EMBL" id="PHI31223.1"/>
    </source>
</evidence>
<dbReference type="PROSITE" id="PS51257">
    <property type="entry name" value="PROKAR_LIPOPROTEIN"/>
    <property type="match status" value="1"/>
</dbReference>